<dbReference type="CDD" id="cd00609">
    <property type="entry name" value="AAT_like"/>
    <property type="match status" value="1"/>
</dbReference>
<dbReference type="InterPro" id="IPR015421">
    <property type="entry name" value="PyrdxlP-dep_Trfase_major"/>
</dbReference>
<evidence type="ECO:0000256" key="1">
    <source>
        <dbReference type="ARBA" id="ARBA00001933"/>
    </source>
</evidence>
<sequence length="475" mass="53749">MDKLKDNLRRARNVLSGEDENGKGNHPGQFDDGVISFADGEGMRRPHPSVLGAAIKGFFETEVTSLEKYFFKKKHVELENAISNDFKKQGIYRENTKNLCISSGTSNLFNSFFYSVSEPGDTFLTTPGFYHSLVNWCVINKIDLDILPFDSSNNCKISKAQIENWVVENPHKKLRGLILFNPTYFGAVYTAKELEELSRYVQEKELVVIEDSIFSKTIFEGEIVHLSSFQSSCNNVVTVDGGSKAFGLANLRIGWACGPEKIIERMNFHVQATQVNVPHIIKEMALAALNAPSVYLKTNNIELKRRKDYLISSIEEINKSLEEKFSIVSPINVLHSPQSGHSILISLDKLKPKLIERNIYDSIDLTRYFLEECKVAFSPGLSMGFDGYKLRISYGCLGLENTYETSLRYEKMNMVNDLVKMKVIEFPEKDLSLKDLEREISNDFLKSNSIISEGLIERVLPSLISLCNTKELLPS</sequence>
<dbReference type="InterPro" id="IPR004839">
    <property type="entry name" value="Aminotransferase_I/II_large"/>
</dbReference>
<dbReference type="PANTHER" id="PTHR46383:SF1">
    <property type="entry name" value="ASPARTATE AMINOTRANSFERASE"/>
    <property type="match status" value="1"/>
</dbReference>
<comment type="similarity">
    <text evidence="2">Belongs to the class-I pyridoxal-phosphate-dependent aminotransferase family.</text>
</comment>
<dbReference type="PANTHER" id="PTHR46383">
    <property type="entry name" value="ASPARTATE AMINOTRANSFERASE"/>
    <property type="match status" value="1"/>
</dbReference>
<evidence type="ECO:0000259" key="7">
    <source>
        <dbReference type="Pfam" id="PF00155"/>
    </source>
</evidence>
<dbReference type="SUPFAM" id="SSF53383">
    <property type="entry name" value="PLP-dependent transferases"/>
    <property type="match status" value="1"/>
</dbReference>
<dbReference type="InterPro" id="IPR015424">
    <property type="entry name" value="PyrdxlP-dep_Trfase"/>
</dbReference>
<dbReference type="Pfam" id="PF00155">
    <property type="entry name" value="Aminotran_1_2"/>
    <property type="match status" value="1"/>
</dbReference>
<evidence type="ECO:0000256" key="6">
    <source>
        <dbReference type="SAM" id="MobiDB-lite"/>
    </source>
</evidence>
<dbReference type="GO" id="GO:0008483">
    <property type="term" value="F:transaminase activity"/>
    <property type="evidence" value="ECO:0007669"/>
    <property type="project" value="UniProtKB-KW"/>
</dbReference>
<keyword evidence="8" id="KW-0614">Plasmid</keyword>
<dbReference type="Gene3D" id="3.40.640.10">
    <property type="entry name" value="Type I PLP-dependent aspartate aminotransferase-like (Major domain)"/>
    <property type="match status" value="1"/>
</dbReference>
<gene>
    <name evidence="8" type="ORF">AB3N04_00695</name>
</gene>
<keyword evidence="3 8" id="KW-0032">Aminotransferase</keyword>
<evidence type="ECO:0000256" key="4">
    <source>
        <dbReference type="ARBA" id="ARBA00022679"/>
    </source>
</evidence>
<evidence type="ECO:0000256" key="3">
    <source>
        <dbReference type="ARBA" id="ARBA00022576"/>
    </source>
</evidence>
<evidence type="ECO:0000256" key="5">
    <source>
        <dbReference type="ARBA" id="ARBA00022898"/>
    </source>
</evidence>
<dbReference type="RefSeq" id="WP_368502644.1">
    <property type="nucleotide sequence ID" value="NZ_CP162550.1"/>
</dbReference>
<keyword evidence="5" id="KW-0663">Pyridoxal phosphate</keyword>
<dbReference type="Gene3D" id="3.90.1150.10">
    <property type="entry name" value="Aspartate Aminotransferase, domain 1"/>
    <property type="match status" value="1"/>
</dbReference>
<accession>A0AB39BMU1</accession>
<reference evidence="8" key="1">
    <citation type="submission" date="2024-07" db="EMBL/GenBank/DDBJ databases">
        <title>Identification and characteristics of an arsenic-resistant bacterial isolate, which belongs to a novel species.</title>
        <authorList>
            <person name="Juszczyk A."/>
            <person name="Kowalczyk A."/>
            <person name="Was K."/>
            <person name="Kosowicz W."/>
            <person name="Budzyn A."/>
            <person name="Latowski D."/>
        </authorList>
    </citation>
    <scope>NUCLEOTIDE SEQUENCE</scope>
    <source>
        <strain evidence="8">As8PL</strain>
        <plasmid evidence="8">unnamed</plasmid>
    </source>
</reference>
<dbReference type="InterPro" id="IPR015422">
    <property type="entry name" value="PyrdxlP-dep_Trfase_small"/>
</dbReference>
<organism evidence="8">
    <name type="scientific">Alkalihalophilus sp. As8PL</name>
    <dbReference type="NCBI Taxonomy" id="3237103"/>
    <lineage>
        <taxon>Bacteria</taxon>
        <taxon>Bacillati</taxon>
        <taxon>Bacillota</taxon>
        <taxon>Bacilli</taxon>
        <taxon>Bacillales</taxon>
        <taxon>Bacillaceae</taxon>
        <taxon>Alkalihalophilus</taxon>
    </lineage>
</organism>
<evidence type="ECO:0000256" key="2">
    <source>
        <dbReference type="ARBA" id="ARBA00007441"/>
    </source>
</evidence>
<protein>
    <submittedName>
        <fullName evidence="8">Pyridoxal phosphate-dependent aminotransferase</fullName>
    </submittedName>
</protein>
<dbReference type="GO" id="GO:0030170">
    <property type="term" value="F:pyridoxal phosphate binding"/>
    <property type="evidence" value="ECO:0007669"/>
    <property type="project" value="InterPro"/>
</dbReference>
<dbReference type="AlphaFoldDB" id="A0AB39BMU1"/>
<dbReference type="InterPro" id="IPR050596">
    <property type="entry name" value="AspAT/PAT-like"/>
</dbReference>
<comment type="cofactor">
    <cofactor evidence="1">
        <name>pyridoxal 5'-phosphate</name>
        <dbReference type="ChEBI" id="CHEBI:597326"/>
    </cofactor>
</comment>
<dbReference type="GO" id="GO:0006520">
    <property type="term" value="P:amino acid metabolic process"/>
    <property type="evidence" value="ECO:0007669"/>
    <property type="project" value="InterPro"/>
</dbReference>
<feature type="region of interest" description="Disordered" evidence="6">
    <location>
        <begin position="15"/>
        <end position="37"/>
    </location>
</feature>
<proteinExistence type="inferred from homology"/>
<name>A0AB39BMU1_9BACI</name>
<evidence type="ECO:0000313" key="8">
    <source>
        <dbReference type="EMBL" id="XDI35027.1"/>
    </source>
</evidence>
<geneLocation type="plasmid" evidence="8">
    <name>unnamed</name>
</geneLocation>
<keyword evidence="4" id="KW-0808">Transferase</keyword>
<feature type="domain" description="Aminotransferase class I/classII large" evidence="7">
    <location>
        <begin position="46"/>
        <end position="396"/>
    </location>
</feature>
<dbReference type="EMBL" id="CP162550">
    <property type="protein sequence ID" value="XDI35027.1"/>
    <property type="molecule type" value="Genomic_DNA"/>
</dbReference>